<protein>
    <recommendedName>
        <fullName evidence="3">Methyltransferase domain-containing protein</fullName>
    </recommendedName>
</protein>
<dbReference type="Gene3D" id="3.40.50.150">
    <property type="entry name" value="Vaccinia Virus protein VP39"/>
    <property type="match status" value="1"/>
</dbReference>
<sequence length="241" mass="27223">MKKTTYEIVKDIPGWLTKHEGEFLEKATKSLKSVRGTIVEIGSFCGKSTIWLAQSGETIYAIDPHEGVVSGGKTNPTHKAFLKNLRLAGVDTCVKPIIQTSKDAARDWNKPLKLLFIDGLHDFEHASEDFSLWSPFIISGGMIAMHDAFCGWEGAHDVAMRHIVYGKEYSEIGVVGSIIFGIKGHSSIRSRIQKIYNQLFIELCSGIYKLRWVPKRIQFILVHRFLKIFLLNRFSSFNGTF</sequence>
<dbReference type="Pfam" id="PF13578">
    <property type="entry name" value="Methyltransf_24"/>
    <property type="match status" value="1"/>
</dbReference>
<organism evidence="1 2">
    <name type="scientific">Candidatus Gottesmanbacteria bacterium RIFCSPLOWO2_01_FULL_46_9</name>
    <dbReference type="NCBI Taxonomy" id="1798394"/>
    <lineage>
        <taxon>Bacteria</taxon>
        <taxon>Candidatus Gottesmaniibacteriota</taxon>
    </lineage>
</organism>
<evidence type="ECO:0000313" key="1">
    <source>
        <dbReference type="EMBL" id="OGG29302.1"/>
    </source>
</evidence>
<name>A0A1F6AXS7_9BACT</name>
<evidence type="ECO:0000313" key="2">
    <source>
        <dbReference type="Proteomes" id="UP000176450"/>
    </source>
</evidence>
<comment type="caution">
    <text evidence="1">The sequence shown here is derived from an EMBL/GenBank/DDBJ whole genome shotgun (WGS) entry which is preliminary data.</text>
</comment>
<dbReference type="InterPro" id="IPR029063">
    <property type="entry name" value="SAM-dependent_MTases_sf"/>
</dbReference>
<evidence type="ECO:0008006" key="3">
    <source>
        <dbReference type="Google" id="ProtNLM"/>
    </source>
</evidence>
<dbReference type="EMBL" id="MFJX01000073">
    <property type="protein sequence ID" value="OGG29302.1"/>
    <property type="molecule type" value="Genomic_DNA"/>
</dbReference>
<proteinExistence type="predicted"/>
<dbReference type="SUPFAM" id="SSF53335">
    <property type="entry name" value="S-adenosyl-L-methionine-dependent methyltransferases"/>
    <property type="match status" value="1"/>
</dbReference>
<accession>A0A1F6AXS7</accession>
<gene>
    <name evidence="1" type="ORF">A3A63_02645</name>
</gene>
<reference evidence="1 2" key="1">
    <citation type="journal article" date="2016" name="Nat. Commun.">
        <title>Thousands of microbial genomes shed light on interconnected biogeochemical processes in an aquifer system.</title>
        <authorList>
            <person name="Anantharaman K."/>
            <person name="Brown C.T."/>
            <person name="Hug L.A."/>
            <person name="Sharon I."/>
            <person name="Castelle C.J."/>
            <person name="Probst A.J."/>
            <person name="Thomas B.C."/>
            <person name="Singh A."/>
            <person name="Wilkins M.J."/>
            <person name="Karaoz U."/>
            <person name="Brodie E.L."/>
            <person name="Williams K.H."/>
            <person name="Hubbard S.S."/>
            <person name="Banfield J.F."/>
        </authorList>
    </citation>
    <scope>NUCLEOTIDE SEQUENCE [LARGE SCALE GENOMIC DNA]</scope>
</reference>
<dbReference type="AlphaFoldDB" id="A0A1F6AXS7"/>
<dbReference type="Proteomes" id="UP000176450">
    <property type="component" value="Unassembled WGS sequence"/>
</dbReference>